<dbReference type="PANTHER" id="PTHR10188">
    <property type="entry name" value="L-ASPARAGINASE"/>
    <property type="match status" value="1"/>
</dbReference>
<feature type="active site" description="Nucleophile" evidence="1">
    <location>
        <position position="165"/>
    </location>
</feature>
<evidence type="ECO:0000313" key="5">
    <source>
        <dbReference type="Proteomes" id="UP000238563"/>
    </source>
</evidence>
<organism evidence="4 5">
    <name type="scientific">Phyllobacterium myrsinacearum</name>
    <dbReference type="NCBI Taxonomy" id="28101"/>
    <lineage>
        <taxon>Bacteria</taxon>
        <taxon>Pseudomonadati</taxon>
        <taxon>Pseudomonadota</taxon>
        <taxon>Alphaproteobacteria</taxon>
        <taxon>Hyphomicrobiales</taxon>
        <taxon>Phyllobacteriaceae</taxon>
        <taxon>Phyllobacterium</taxon>
    </lineage>
</organism>
<dbReference type="EMBL" id="PVBT01000004">
    <property type="protein sequence ID" value="PRD52489.1"/>
    <property type="molecule type" value="Genomic_DNA"/>
</dbReference>
<reference evidence="4 5" key="1">
    <citation type="submission" date="2018-02" db="EMBL/GenBank/DDBJ databases">
        <title>The draft genome of Phyllobacterium myrsinacearum DSM5892.</title>
        <authorList>
            <person name="Li L."/>
            <person name="Liu L."/>
            <person name="Zhang X."/>
            <person name="Wang T."/>
        </authorList>
    </citation>
    <scope>NUCLEOTIDE SEQUENCE [LARGE SCALE GENOMIC DNA]</scope>
    <source>
        <strain evidence="4 5">DSM 5892</strain>
    </source>
</reference>
<dbReference type="GO" id="GO:0005737">
    <property type="term" value="C:cytoplasm"/>
    <property type="evidence" value="ECO:0007669"/>
    <property type="project" value="TreeGrafter"/>
</dbReference>
<dbReference type="AlphaFoldDB" id="A0A2S9JHP3"/>
<dbReference type="PANTHER" id="PTHR10188:SF6">
    <property type="entry name" value="N(4)-(BETA-N-ACETYLGLUCOSAMINYL)-L-ASPARAGINASE"/>
    <property type="match status" value="1"/>
</dbReference>
<dbReference type="Proteomes" id="UP000238563">
    <property type="component" value="Unassembled WGS sequence"/>
</dbReference>
<evidence type="ECO:0000313" key="4">
    <source>
        <dbReference type="EMBL" id="PRD52489.1"/>
    </source>
</evidence>
<dbReference type="RefSeq" id="WP_105734998.1">
    <property type="nucleotide sequence ID" value="NZ_PVBT01000004.1"/>
</dbReference>
<dbReference type="Pfam" id="PF01112">
    <property type="entry name" value="Asparaginase_2"/>
    <property type="match status" value="1"/>
</dbReference>
<comment type="caution">
    <text evidence="4">The sequence shown here is derived from an EMBL/GenBank/DDBJ whole genome shotgun (WGS) entry which is preliminary data.</text>
</comment>
<evidence type="ECO:0000256" key="2">
    <source>
        <dbReference type="PIRSR" id="PIRSR600246-2"/>
    </source>
</evidence>
<dbReference type="SUPFAM" id="SSF56235">
    <property type="entry name" value="N-terminal nucleophile aminohydrolases (Ntn hydrolases)"/>
    <property type="match status" value="1"/>
</dbReference>
<keyword evidence="5" id="KW-1185">Reference proteome</keyword>
<dbReference type="GO" id="GO:0016811">
    <property type="term" value="F:hydrolase activity, acting on carbon-nitrogen (but not peptide) bonds, in linear amides"/>
    <property type="evidence" value="ECO:0007669"/>
    <property type="project" value="UniProtKB-ARBA"/>
</dbReference>
<feature type="binding site" evidence="2">
    <location>
        <begin position="216"/>
        <end position="219"/>
    </location>
    <ligand>
        <name>substrate</name>
    </ligand>
</feature>
<dbReference type="OrthoDB" id="9780217at2"/>
<accession>A0A2S9JHP3</accession>
<dbReference type="Gene3D" id="3.60.20.30">
    <property type="entry name" value="(Glycosyl)asparaginase"/>
    <property type="match status" value="1"/>
</dbReference>
<evidence type="ECO:0000256" key="1">
    <source>
        <dbReference type="PIRSR" id="PIRSR600246-1"/>
    </source>
</evidence>
<dbReference type="InterPro" id="IPR000246">
    <property type="entry name" value="Peptidase_T2"/>
</dbReference>
<dbReference type="InterPro" id="IPR029055">
    <property type="entry name" value="Ntn_hydrolases_N"/>
</dbReference>
<gene>
    <name evidence="4" type="ORF">C5750_16550</name>
</gene>
<name>A0A2S9JHP3_9HYPH</name>
<protein>
    <submittedName>
        <fullName evidence="4">Asparaginase</fullName>
    </submittedName>
</protein>
<evidence type="ECO:0000256" key="3">
    <source>
        <dbReference type="PIRSR" id="PIRSR600246-3"/>
    </source>
</evidence>
<sequence length="316" mass="34805">MILIANNEAWPGFARSVELLKQEAHGLDAMVAGISEVEREVKVRSVGYGGWPNMLGRMEFDAGVMNGTTRDVGAVGAVPDTLPVAALAHEVMKRLPHVMLTGDGARRFATEIGFPLDETLYEDSKRVWWERLQKELTPEELAAFPDIPLAPLSRTITDPERVRDTTVFLSKDSANGIHAVTSTSGWAWKYPGRLGDSPIAGAGFYADSRYGAAACTHTGEMTIRCGTARSIVLAMRFGHSLREAVDLAMEDLAQLTTGFLAGVVIHAIDAKGNHEVASFRCDDEIKYWFWEAGMEEPERRLARKYDPQQTTQRGHS</sequence>
<feature type="binding site" evidence="2">
    <location>
        <begin position="193"/>
        <end position="196"/>
    </location>
    <ligand>
        <name>substrate</name>
    </ligand>
</feature>
<proteinExistence type="predicted"/>
<feature type="site" description="Cleavage; by autolysis" evidence="3">
    <location>
        <begin position="164"/>
        <end position="165"/>
    </location>
</feature>